<sequence>MAIKEKDKIIEVNALEIPEELKELPQWVLWRAEWDEKQQQFRKVPYNFSGYRASSTNKDTWTIFDVINRLNEDNENYNGIGFMLSDDDNYIVLDIDNAIDEHGQIISDLTLDMTEITYCEKSPSGTGLHCFFKGQLPSERKKKRSDLDIELYDNARFMTVTGESIGQSEICDEQDILNNLVDRYFKQDKPPEKNTAQISNVSETLSDDEVIDLMLKSKQKDKISDLLKGNYEPYFDSPSEAVQSLLHYLAFYTGKNKAQMERIFLNYNNLTDKWDSKRSNSTWGELELDKAINNQSEVYKNPHLNITVCGTTNNLIKKDSWWIVPEEGSNKKLKFAHTVMAEYILQEYHIVRYPDSDGDVYIYNPESGIYKIDKTGRKLRQIIRKLETLKDNQVKEVRNYIVDTCRVESEICQDYVVAKNGLIHFKTKAFRPFTPEIFVINKIPTAYNPNAYDEFVDNTIKKVSCNHEPTKKNIYEMFSQVLYPNLLIDKMFYLLGTVADNGKSTVQHMIKATFDSGGQISSVSPQRLANNNFAGSSMYGKMANIVDDLPNVEIVDTGNIKTTVTGGYLEIEEKGKGSHSVRMNTPFIVASNHYPKFKESGEQINKRLHIIPFEYSFKDDENRLSVSESTNKIYSESAKEYVLKLAIDTLSDMLERKGSYITPNERSDNSIEIFEDNNNPLSEYLEFRDLDYFLTTPWTTIYTDYRVFCNNNYIRNPIDKSDFKTIIENKFNIVWKGSVKFTNGEKSFVKPGFRYK</sequence>
<dbReference type="NCBIfam" id="TIGR01613">
    <property type="entry name" value="primase_Cterm"/>
    <property type="match status" value="1"/>
</dbReference>
<dbReference type="SUPFAM" id="SSF52540">
    <property type="entry name" value="P-loop containing nucleoside triphosphate hydrolases"/>
    <property type="match status" value="1"/>
</dbReference>
<dbReference type="InterPro" id="IPR054468">
    <property type="entry name" value="NrSPol-like_HBD"/>
</dbReference>
<dbReference type="SMART" id="SM00885">
    <property type="entry name" value="D5_N"/>
    <property type="match status" value="1"/>
</dbReference>
<dbReference type="InterPro" id="IPR027417">
    <property type="entry name" value="P-loop_NTPase"/>
</dbReference>
<feature type="domain" description="SF3 helicase" evidence="3">
    <location>
        <begin position="473"/>
        <end position="626"/>
    </location>
</feature>
<evidence type="ECO:0000256" key="2">
    <source>
        <dbReference type="ARBA" id="ARBA00022840"/>
    </source>
</evidence>
<proteinExistence type="predicted"/>
<dbReference type="EMBL" id="MF417954">
    <property type="protein sequence ID" value="ASN72459.1"/>
    <property type="molecule type" value="Genomic_DNA"/>
</dbReference>
<accession>A0A2H4JCU9</accession>
<evidence type="ECO:0000259" key="3">
    <source>
        <dbReference type="PROSITE" id="PS51206"/>
    </source>
</evidence>
<dbReference type="InterPro" id="IPR006500">
    <property type="entry name" value="Helicase_put_C_phage/plasmid"/>
</dbReference>
<name>A0A2H4JCU9_9CAUD</name>
<protein>
    <recommendedName>
        <fullName evidence="3">SF3 helicase domain-containing protein</fullName>
    </recommendedName>
</protein>
<dbReference type="GO" id="GO:0005524">
    <property type="term" value="F:ATP binding"/>
    <property type="evidence" value="ECO:0007669"/>
    <property type="project" value="UniProtKB-KW"/>
</dbReference>
<keyword evidence="1" id="KW-0547">Nucleotide-binding</keyword>
<dbReference type="Pfam" id="PF19263">
    <property type="entry name" value="DUF5906"/>
    <property type="match status" value="1"/>
</dbReference>
<dbReference type="InterPro" id="IPR014015">
    <property type="entry name" value="Helicase_SF3_DNA-vir"/>
</dbReference>
<keyword evidence="2" id="KW-0067">ATP-binding</keyword>
<evidence type="ECO:0000256" key="1">
    <source>
        <dbReference type="ARBA" id="ARBA00022741"/>
    </source>
</evidence>
<dbReference type="InterPro" id="IPR014818">
    <property type="entry name" value="Phage/plasmid_primase_P4_C"/>
</dbReference>
<reference evidence="4" key="1">
    <citation type="submission" date="2017-06" db="EMBL/GenBank/DDBJ databases">
        <title>Novel phages from South African skin metaviromes.</title>
        <authorList>
            <person name="van Zyl L.J."/>
            <person name="Abrahams Y."/>
            <person name="Stander E.A."/>
            <person name="Kirby B.M."/>
            <person name="Clavaud C."/>
            <person name="Farcet C."/>
            <person name="Breton L."/>
            <person name="Trindade M.I."/>
        </authorList>
    </citation>
    <scope>NUCLEOTIDE SEQUENCE</scope>
</reference>
<dbReference type="InterPro" id="IPR045455">
    <property type="entry name" value="NrS-1_pol-like_helicase"/>
</dbReference>
<organism evidence="4">
    <name type="scientific">uncultured Caudovirales phage</name>
    <dbReference type="NCBI Taxonomy" id="2100421"/>
    <lineage>
        <taxon>Viruses</taxon>
        <taxon>Duplodnaviria</taxon>
        <taxon>Heunggongvirae</taxon>
        <taxon>Uroviricota</taxon>
        <taxon>Caudoviricetes</taxon>
        <taxon>Peduoviridae</taxon>
        <taxon>Maltschvirus</taxon>
        <taxon>Maltschvirus maltsch</taxon>
    </lineage>
</organism>
<dbReference type="Pfam" id="PF08706">
    <property type="entry name" value="D5_N"/>
    <property type="match status" value="1"/>
</dbReference>
<gene>
    <name evidence="4" type="ORF">8AX7_19</name>
</gene>
<dbReference type="Pfam" id="PF22763">
    <property type="entry name" value="NrS1-1_pol-like_HBD"/>
    <property type="match status" value="1"/>
</dbReference>
<evidence type="ECO:0000313" key="4">
    <source>
        <dbReference type="EMBL" id="ASN72459.1"/>
    </source>
</evidence>
<dbReference type="Gene3D" id="3.40.50.300">
    <property type="entry name" value="P-loop containing nucleotide triphosphate hydrolases"/>
    <property type="match status" value="1"/>
</dbReference>
<dbReference type="PROSITE" id="PS51206">
    <property type="entry name" value="SF3_HELICASE_1"/>
    <property type="match status" value="1"/>
</dbReference>